<evidence type="ECO:0000313" key="4">
    <source>
        <dbReference type="Proteomes" id="UP000054735"/>
    </source>
</evidence>
<dbReference type="RefSeq" id="WP_058523656.1">
    <property type="nucleotide sequence ID" value="NZ_CAAAHV010000008.1"/>
</dbReference>
<reference evidence="3 5" key="2">
    <citation type="submission" date="2018-06" db="EMBL/GenBank/DDBJ databases">
        <authorList>
            <consortium name="Pathogen Informatics"/>
            <person name="Doyle S."/>
        </authorList>
    </citation>
    <scope>NUCLEOTIDE SEQUENCE [LARGE SCALE GENOMIC DNA]</scope>
    <source>
        <strain evidence="3 5">NCTC12437</strain>
    </source>
</reference>
<protein>
    <submittedName>
        <fullName evidence="2 3">RhoGEF domain</fullName>
    </submittedName>
</protein>
<dbReference type="InterPro" id="IPR035899">
    <property type="entry name" value="DBL_dom_sf"/>
</dbReference>
<keyword evidence="4" id="KW-1185">Reference proteome</keyword>
<dbReference type="Proteomes" id="UP000255066">
    <property type="component" value="Unassembled WGS sequence"/>
</dbReference>
<feature type="domain" description="DH" evidence="1">
    <location>
        <begin position="8"/>
        <end position="206"/>
    </location>
</feature>
<sequence length="306" mass="34645">MQEKKEPSINYAIEELFSSEKVYRDKLTFLKDAFSKDELVGNQPILNKFKELIPQLINHSIKIHQNVAYGFLLSQKIEAGNASTTEIEKFNQLRAERAHLFALYFRTYQEYAETYLAFAPISGDGRGFQAMKEYISANNTQGFGLADYLIDPVQRGPRYDILVAAVIKFNETLSEESPVKLKEEQIQEVQRISAHIKLCAQAANKATSEMKKGYEFGDYSKAATQKVIQGIGYISSYLSSRYQKDNTPQAASAKSEQSEKIDLPHLNISSSLLDGFEPAGVPDELDIDDFEFLDFSEENSKSTFNY</sequence>
<dbReference type="SUPFAM" id="SSF48065">
    <property type="entry name" value="DBL homology domain (DH-domain)"/>
    <property type="match status" value="1"/>
</dbReference>
<evidence type="ECO:0000259" key="1">
    <source>
        <dbReference type="PROSITE" id="PS50010"/>
    </source>
</evidence>
<dbReference type="GO" id="GO:0005085">
    <property type="term" value="F:guanyl-nucleotide exchange factor activity"/>
    <property type="evidence" value="ECO:0007669"/>
    <property type="project" value="InterPro"/>
</dbReference>
<dbReference type="AlphaFoldDB" id="A0A378IBY0"/>
<gene>
    <name evidence="2" type="ORF">Lbir_1602</name>
    <name evidence="3" type="ORF">NCTC12437_02201</name>
</gene>
<dbReference type="Pfam" id="PF00621">
    <property type="entry name" value="RhoGEF"/>
    <property type="match status" value="1"/>
</dbReference>
<accession>A0A378IBY0</accession>
<evidence type="ECO:0000313" key="3">
    <source>
        <dbReference type="EMBL" id="STX32416.1"/>
    </source>
</evidence>
<evidence type="ECO:0000313" key="2">
    <source>
        <dbReference type="EMBL" id="KTC71747.1"/>
    </source>
</evidence>
<dbReference type="Proteomes" id="UP000054735">
    <property type="component" value="Unassembled WGS sequence"/>
</dbReference>
<dbReference type="EMBL" id="UGNW01000001">
    <property type="protein sequence ID" value="STX32416.1"/>
    <property type="molecule type" value="Genomic_DNA"/>
</dbReference>
<evidence type="ECO:0000313" key="5">
    <source>
        <dbReference type="Proteomes" id="UP000255066"/>
    </source>
</evidence>
<name>A0A378IBY0_9GAMM</name>
<dbReference type="PROSITE" id="PS50010">
    <property type="entry name" value="DH_2"/>
    <property type="match status" value="1"/>
</dbReference>
<proteinExistence type="predicted"/>
<dbReference type="InterPro" id="IPR000219">
    <property type="entry name" value="DH_dom"/>
</dbReference>
<reference evidence="2 4" key="1">
    <citation type="submission" date="2015-11" db="EMBL/GenBank/DDBJ databases">
        <title>Genomic analysis of 38 Legionella species identifies large and diverse effector repertoires.</title>
        <authorList>
            <person name="Burstein D."/>
            <person name="Amaro F."/>
            <person name="Zusman T."/>
            <person name="Lifshitz Z."/>
            <person name="Cohen O."/>
            <person name="Gilbert J.A."/>
            <person name="Pupko T."/>
            <person name="Shuman H.A."/>
            <person name="Segal G."/>
        </authorList>
    </citation>
    <scope>NUCLEOTIDE SEQUENCE [LARGE SCALE GENOMIC DNA]</scope>
    <source>
        <strain evidence="2 4">CDC#1407-AL-14</strain>
    </source>
</reference>
<dbReference type="OrthoDB" id="5654121at2"/>
<dbReference type="STRING" id="28083.Lbir_1602"/>
<dbReference type="EMBL" id="LNXT01000019">
    <property type="protein sequence ID" value="KTC71747.1"/>
    <property type="molecule type" value="Genomic_DNA"/>
</dbReference>
<dbReference type="Gene3D" id="1.20.900.10">
    <property type="entry name" value="Dbl homology (DH) domain"/>
    <property type="match status" value="1"/>
</dbReference>
<organism evidence="3 5">
    <name type="scientific">Legionella birminghamensis</name>
    <dbReference type="NCBI Taxonomy" id="28083"/>
    <lineage>
        <taxon>Bacteria</taxon>
        <taxon>Pseudomonadati</taxon>
        <taxon>Pseudomonadota</taxon>
        <taxon>Gammaproteobacteria</taxon>
        <taxon>Legionellales</taxon>
        <taxon>Legionellaceae</taxon>
        <taxon>Legionella</taxon>
    </lineage>
</organism>